<dbReference type="CDD" id="cd00397">
    <property type="entry name" value="DNA_BRE_C"/>
    <property type="match status" value="1"/>
</dbReference>
<proteinExistence type="inferred from homology"/>
<evidence type="ECO:0000313" key="8">
    <source>
        <dbReference type="Proteomes" id="UP001145050"/>
    </source>
</evidence>
<evidence type="ECO:0000313" key="7">
    <source>
        <dbReference type="EMBL" id="MDC3424227.1"/>
    </source>
</evidence>
<evidence type="ECO:0000259" key="6">
    <source>
        <dbReference type="PROSITE" id="PS51900"/>
    </source>
</evidence>
<accession>A0A9X3WQH0</accession>
<name>A0A9X3WQH0_9BACI</name>
<evidence type="ECO:0000256" key="3">
    <source>
        <dbReference type="ARBA" id="ARBA00023172"/>
    </source>
</evidence>
<comment type="caution">
    <text evidence="7">The sequence shown here is derived from an EMBL/GenBank/DDBJ whole genome shotgun (WGS) entry which is preliminary data.</text>
</comment>
<dbReference type="GO" id="GO:0015074">
    <property type="term" value="P:DNA integration"/>
    <property type="evidence" value="ECO:0007669"/>
    <property type="project" value="InterPro"/>
</dbReference>
<reference evidence="7" key="1">
    <citation type="submission" date="2022-06" db="EMBL/GenBank/DDBJ databases">
        <title>Aquibacillus sp. a new bacterium isolated from soil saline samples.</title>
        <authorList>
            <person name="Galisteo C."/>
            <person name="De La Haba R."/>
            <person name="Sanchez-Porro C."/>
            <person name="Ventosa A."/>
        </authorList>
    </citation>
    <scope>NUCLEOTIDE SEQUENCE</scope>
    <source>
        <strain evidence="7">3ASR75-11</strain>
    </source>
</reference>
<evidence type="ECO:0000256" key="2">
    <source>
        <dbReference type="ARBA" id="ARBA00023125"/>
    </source>
</evidence>
<dbReference type="Proteomes" id="UP001145050">
    <property type="component" value="Unassembled WGS sequence"/>
</dbReference>
<evidence type="ECO:0000256" key="4">
    <source>
        <dbReference type="PROSITE-ProRule" id="PRU01248"/>
    </source>
</evidence>
<dbReference type="PANTHER" id="PTHR30349">
    <property type="entry name" value="PHAGE INTEGRASE-RELATED"/>
    <property type="match status" value="1"/>
</dbReference>
<evidence type="ECO:0000259" key="5">
    <source>
        <dbReference type="PROSITE" id="PS51898"/>
    </source>
</evidence>
<feature type="domain" description="Tyr recombinase" evidence="5">
    <location>
        <begin position="189"/>
        <end position="381"/>
    </location>
</feature>
<dbReference type="InterPro" id="IPR013762">
    <property type="entry name" value="Integrase-like_cat_sf"/>
</dbReference>
<dbReference type="EMBL" id="JAMQKB010000005">
    <property type="protein sequence ID" value="MDC3424227.1"/>
    <property type="molecule type" value="Genomic_DNA"/>
</dbReference>
<dbReference type="InterPro" id="IPR002104">
    <property type="entry name" value="Integrase_catalytic"/>
</dbReference>
<dbReference type="InterPro" id="IPR044068">
    <property type="entry name" value="CB"/>
</dbReference>
<dbReference type="PROSITE" id="PS51898">
    <property type="entry name" value="TYR_RECOMBINASE"/>
    <property type="match status" value="1"/>
</dbReference>
<keyword evidence="2 4" id="KW-0238">DNA-binding</keyword>
<dbReference type="InterPro" id="IPR011010">
    <property type="entry name" value="DNA_brk_join_enz"/>
</dbReference>
<organism evidence="7 8">
    <name type="scientific">Terrihalobacillus insolitus</name>
    <dbReference type="NCBI Taxonomy" id="2950438"/>
    <lineage>
        <taxon>Bacteria</taxon>
        <taxon>Bacillati</taxon>
        <taxon>Bacillota</taxon>
        <taxon>Bacilli</taxon>
        <taxon>Bacillales</taxon>
        <taxon>Bacillaceae</taxon>
        <taxon>Terrihalobacillus</taxon>
    </lineage>
</organism>
<keyword evidence="3" id="KW-0233">DNA recombination</keyword>
<dbReference type="InterPro" id="IPR010998">
    <property type="entry name" value="Integrase_recombinase_N"/>
</dbReference>
<protein>
    <submittedName>
        <fullName evidence="7">Tyrosine-type recombinase/integrase</fullName>
    </submittedName>
</protein>
<feature type="domain" description="Core-binding (CB)" evidence="6">
    <location>
        <begin position="60"/>
        <end position="170"/>
    </location>
</feature>
<dbReference type="PANTHER" id="PTHR30349:SF64">
    <property type="entry name" value="PROPHAGE INTEGRASE INTD-RELATED"/>
    <property type="match status" value="1"/>
</dbReference>
<dbReference type="AlphaFoldDB" id="A0A9X3WQH0"/>
<dbReference type="GO" id="GO:0006310">
    <property type="term" value="P:DNA recombination"/>
    <property type="evidence" value="ECO:0007669"/>
    <property type="project" value="UniProtKB-KW"/>
</dbReference>
<dbReference type="Gene3D" id="1.10.150.130">
    <property type="match status" value="1"/>
</dbReference>
<dbReference type="GO" id="GO:0003677">
    <property type="term" value="F:DNA binding"/>
    <property type="evidence" value="ECO:0007669"/>
    <property type="project" value="UniProtKB-UniRule"/>
</dbReference>
<dbReference type="Pfam" id="PF00589">
    <property type="entry name" value="Phage_integrase"/>
    <property type="match status" value="1"/>
</dbReference>
<dbReference type="PROSITE" id="PS51900">
    <property type="entry name" value="CB"/>
    <property type="match status" value="1"/>
</dbReference>
<comment type="similarity">
    <text evidence="1">Belongs to the 'phage' integrase family.</text>
</comment>
<dbReference type="SUPFAM" id="SSF56349">
    <property type="entry name" value="DNA breaking-rejoining enzymes"/>
    <property type="match status" value="1"/>
</dbReference>
<evidence type="ECO:0000256" key="1">
    <source>
        <dbReference type="ARBA" id="ARBA00008857"/>
    </source>
</evidence>
<dbReference type="InterPro" id="IPR050090">
    <property type="entry name" value="Tyrosine_recombinase_XerCD"/>
</dbReference>
<sequence>MDMITIKNNEMAQFKEVYNVINIHEKESIKNLVQVMSNKDYLEKMLDVIDYEDEDEEDYSQFNDLEMIYLFVHQEKDQDENKNRVEDTKREYLRELLWIYHLFAANGSLFDFDSDKLDVFTLLNSIKRRNIRNFQSWLKKAPLGKGKKPYSVATISRKTGLFKSFLQFLYSKGYILHPIHDAFKSVNIHKRDRPNRDINSGEVLQLINYYKDHPIIYSLLSVFVTTGLRVRELCTARICDLTYEEQAYWLEVTGKGNEKREVLIHPNVFDTIVKCRKRRGLDTVLSKEDTFPIFVTSKHNPYSYKYLSNYLTQAIQKTGFDFIKHRESIISPHTLRHGFAIISAEEGADVFRIMQALGHQKIETTMIYLEKHLARKNNAAHNWKNSSIIKSI</sequence>
<dbReference type="Gene3D" id="1.10.443.10">
    <property type="entry name" value="Intergrase catalytic core"/>
    <property type="match status" value="1"/>
</dbReference>
<gene>
    <name evidence="7" type="ORF">NC797_06860</name>
</gene>
<keyword evidence="8" id="KW-1185">Reference proteome</keyword>
<dbReference type="RefSeq" id="WP_272436031.1">
    <property type="nucleotide sequence ID" value="NZ_JAMQKB010000005.1"/>
</dbReference>